<evidence type="ECO:0000313" key="5">
    <source>
        <dbReference type="Proteomes" id="UP000005615"/>
    </source>
</evidence>
<dbReference type="SUPFAM" id="SSF53474">
    <property type="entry name" value="alpha/beta-Hydrolases"/>
    <property type="match status" value="1"/>
</dbReference>
<keyword evidence="5" id="KW-1185">Reference proteome</keyword>
<dbReference type="Proteomes" id="UP000005615">
    <property type="component" value="Unassembled WGS sequence"/>
</dbReference>
<dbReference type="Pfam" id="PF00135">
    <property type="entry name" value="COesterase"/>
    <property type="match status" value="1"/>
</dbReference>
<accession>F3L3M7</accession>
<comment type="caution">
    <text evidence="4">The sequence shown here is derived from an EMBL/GenBank/DDBJ whole genome shotgun (WGS) entry which is preliminary data.</text>
</comment>
<dbReference type="STRING" id="2518989.IMCC3088_2219"/>
<protein>
    <submittedName>
        <fullName evidence="4">Putative esterase</fullName>
    </submittedName>
</protein>
<evidence type="ECO:0000256" key="1">
    <source>
        <dbReference type="ARBA" id="ARBA00022801"/>
    </source>
</evidence>
<reference evidence="4 5" key="1">
    <citation type="journal article" date="2011" name="J. Bacteriol.">
        <title>Genome sequence of strain IMCC3088, a proteorhodopsin-containing marine bacterium belonging to the OM60/NOR5 clade.</title>
        <authorList>
            <person name="Jang Y."/>
            <person name="Oh H.M."/>
            <person name="Kang I."/>
            <person name="Lee K."/>
            <person name="Yang S.J."/>
            <person name="Cho J.C."/>
        </authorList>
    </citation>
    <scope>NUCLEOTIDE SEQUENCE [LARGE SCALE GENOMIC DNA]</scope>
    <source>
        <strain evidence="4 5">IMCC3088</strain>
    </source>
</reference>
<evidence type="ECO:0000313" key="4">
    <source>
        <dbReference type="EMBL" id="EGG29057.1"/>
    </source>
</evidence>
<dbReference type="InterPro" id="IPR029058">
    <property type="entry name" value="AB_hydrolase_fold"/>
</dbReference>
<proteinExistence type="predicted"/>
<dbReference type="RefSeq" id="WP_009576398.1">
    <property type="nucleotide sequence ID" value="NZ_AEIG01000065.1"/>
</dbReference>
<dbReference type="Gene3D" id="3.40.50.1820">
    <property type="entry name" value="alpha/beta hydrolase"/>
    <property type="match status" value="1"/>
</dbReference>
<keyword evidence="1" id="KW-0378">Hydrolase</keyword>
<feature type="signal peptide" evidence="2">
    <location>
        <begin position="1"/>
        <end position="23"/>
    </location>
</feature>
<dbReference type="InterPro" id="IPR002018">
    <property type="entry name" value="CarbesteraseB"/>
</dbReference>
<gene>
    <name evidence="4" type="ORF">IMCC3088_2219</name>
</gene>
<dbReference type="EMBL" id="AEIG01000065">
    <property type="protein sequence ID" value="EGG29057.1"/>
    <property type="molecule type" value="Genomic_DNA"/>
</dbReference>
<dbReference type="GO" id="GO:0052689">
    <property type="term" value="F:carboxylic ester hydrolase activity"/>
    <property type="evidence" value="ECO:0007669"/>
    <property type="project" value="TreeGrafter"/>
</dbReference>
<dbReference type="AlphaFoldDB" id="F3L3M7"/>
<dbReference type="ESTHER" id="9gamm-f3l3m7">
    <property type="family name" value="Carb_B_Bacteria"/>
</dbReference>
<keyword evidence="2" id="KW-0732">Signal</keyword>
<name>F3L3M7_9GAMM</name>
<evidence type="ECO:0000256" key="2">
    <source>
        <dbReference type="SAM" id="SignalP"/>
    </source>
</evidence>
<sequence length="507" mass="55191">MRAHARILLIVGISTAAATQAQAQAQAQATTLIADKTYQGFERDGIATFLGLPYARAGRWQSPSLIPKSVAEQSASATQYGPACSQTPHIINWYRGVINDFGGNPDSFPAPAFSEDCLSLNIWAPANPKTKAPVVVYIHGGSNKGGWSYEPNYVGHTLAKKGIIVVSINYRLGVLGFFAHPHIPDPNFALLDQITALQWVHKYLGQIGADTNNVTIMGESAGANNINFLITSPSARGLFAKAIHQSAGWAINGRVELAASKTLASKLTEAVTGRADDLQSLRAHPVSDLLQAASPIYQDHYFDPIPGTPSLPTPALDVFEAGTFNKVDLLIGSNADEWLMYLSDDQTLSATIAELVPKQNRDAVASLLAKKTEQDALDSLITAHNYVCPSFNIARYVRHTGARAWMYYFTRVRDGELANKMGAYHGAELPYVFGTHDEWLPTSQVDLELSEQMMSYWANFIRTGNPNSPGLPDWPAFDMNHSTAILNLPYRAGVHPEARLCALLSEQ</sequence>
<dbReference type="InterPro" id="IPR050654">
    <property type="entry name" value="AChE-related_enzymes"/>
</dbReference>
<evidence type="ECO:0000259" key="3">
    <source>
        <dbReference type="Pfam" id="PF00135"/>
    </source>
</evidence>
<dbReference type="PANTHER" id="PTHR43918">
    <property type="entry name" value="ACETYLCHOLINESTERASE"/>
    <property type="match status" value="1"/>
</dbReference>
<feature type="chain" id="PRO_5003298617" evidence="2">
    <location>
        <begin position="24"/>
        <end position="507"/>
    </location>
</feature>
<dbReference type="eggNOG" id="COG2272">
    <property type="taxonomic scope" value="Bacteria"/>
</dbReference>
<organism evidence="4 5">
    <name type="scientific">Aequoribacter fuscus</name>
    <dbReference type="NCBI Taxonomy" id="2518989"/>
    <lineage>
        <taxon>Bacteria</taxon>
        <taxon>Pseudomonadati</taxon>
        <taxon>Pseudomonadota</taxon>
        <taxon>Gammaproteobacteria</taxon>
        <taxon>Cellvibrionales</taxon>
        <taxon>Halieaceae</taxon>
        <taxon>Aequoribacter</taxon>
    </lineage>
</organism>
<dbReference type="PANTHER" id="PTHR43918:SF4">
    <property type="entry name" value="CARBOXYLIC ESTER HYDROLASE"/>
    <property type="match status" value="1"/>
</dbReference>
<feature type="domain" description="Carboxylesterase type B" evidence="3">
    <location>
        <begin position="44"/>
        <end position="483"/>
    </location>
</feature>